<evidence type="ECO:0000313" key="2">
    <source>
        <dbReference type="EMBL" id="CAF4524706.1"/>
    </source>
</evidence>
<feature type="non-terminal residue" evidence="2">
    <location>
        <position position="1"/>
    </location>
</feature>
<dbReference type="EMBL" id="CAJOBA010102310">
    <property type="protein sequence ID" value="CAF4524706.1"/>
    <property type="molecule type" value="Genomic_DNA"/>
</dbReference>
<gene>
    <name evidence="2" type="ORF">TMI583_LOCUS48853</name>
</gene>
<dbReference type="InterPro" id="IPR046804">
    <property type="entry name" value="DNA-PKcs_N"/>
</dbReference>
<sequence length="74" mass="8536">DLLSKQSIKLFEKWVHRFLYDITWASTKYPLVSGFYRFASAVRVFSSVVLFFQSNSNGDTTIESTETNTNETSK</sequence>
<dbReference type="Proteomes" id="UP000682733">
    <property type="component" value="Unassembled WGS sequence"/>
</dbReference>
<dbReference type="AlphaFoldDB" id="A0A8S2Y1L4"/>
<dbReference type="Pfam" id="PF20500">
    <property type="entry name" value="DNA-PKcs_N"/>
    <property type="match status" value="1"/>
</dbReference>
<proteinExistence type="predicted"/>
<name>A0A8S2Y1L4_9BILA</name>
<evidence type="ECO:0000313" key="3">
    <source>
        <dbReference type="Proteomes" id="UP000682733"/>
    </source>
</evidence>
<reference evidence="2" key="1">
    <citation type="submission" date="2021-02" db="EMBL/GenBank/DDBJ databases">
        <authorList>
            <person name="Nowell W R."/>
        </authorList>
    </citation>
    <scope>NUCLEOTIDE SEQUENCE</scope>
</reference>
<organism evidence="2 3">
    <name type="scientific">Didymodactylos carnosus</name>
    <dbReference type="NCBI Taxonomy" id="1234261"/>
    <lineage>
        <taxon>Eukaryota</taxon>
        <taxon>Metazoa</taxon>
        <taxon>Spiralia</taxon>
        <taxon>Gnathifera</taxon>
        <taxon>Rotifera</taxon>
        <taxon>Eurotatoria</taxon>
        <taxon>Bdelloidea</taxon>
        <taxon>Philodinida</taxon>
        <taxon>Philodinidae</taxon>
        <taxon>Didymodactylos</taxon>
    </lineage>
</organism>
<accession>A0A8S2Y1L4</accession>
<comment type="caution">
    <text evidence="2">The sequence shown here is derived from an EMBL/GenBank/DDBJ whole genome shotgun (WGS) entry which is preliminary data.</text>
</comment>
<protein>
    <recommendedName>
        <fullName evidence="1">DNA-PKcs N-terminal domain-containing protein</fullName>
    </recommendedName>
</protein>
<feature type="domain" description="DNA-PKcs N-terminal" evidence="1">
    <location>
        <begin position="1"/>
        <end position="64"/>
    </location>
</feature>
<evidence type="ECO:0000259" key="1">
    <source>
        <dbReference type="Pfam" id="PF20500"/>
    </source>
</evidence>